<keyword evidence="8" id="KW-0449">Lipoprotein</keyword>
<accession>A0A1C4H2H3</accession>
<organism evidence="8 9">
    <name type="scientific">Bifidobacterium commune</name>
    <dbReference type="NCBI Taxonomy" id="1505727"/>
    <lineage>
        <taxon>Bacteria</taxon>
        <taxon>Bacillati</taxon>
        <taxon>Actinomycetota</taxon>
        <taxon>Actinomycetes</taxon>
        <taxon>Bifidobacteriales</taxon>
        <taxon>Bifidobacteriaceae</taxon>
        <taxon>Bifidobacterium</taxon>
    </lineage>
</organism>
<sequence length="329" mass="36491">MTQQSALGLMSTGKVLAYIPSPTVFKIEIPSFSLGGLTIGPIQIRFYALCIIFGIILAVFVTEKRWKHMGGNFDQILDIALCAVPSGIIGARLYHVVTTPERFFGSHGDPVEILRIWNGGLGIWGGVLLGGLAAWAWCRHKHYPTALLADCVAPGLLIAQAVGRLGNWFNQELYGAPTTLPWGLKLNMTSSAIGHAEQCYDGRTCPTGTLFHPTFLYEMIWDLIGAVLIIWIGHKVKEKLNAGSLFAIYVMWYTLGRTWIESLRIDFAHEFLGVRVNVWVSVIVFILGIITFIVIQRVGNTTTSLSERLQTLTEVEERTLEEEKKASVK</sequence>
<dbReference type="AlphaFoldDB" id="A0A1C4H2H3"/>
<evidence type="ECO:0000313" key="8">
    <source>
        <dbReference type="EMBL" id="SCC78790.1"/>
    </source>
</evidence>
<dbReference type="EMBL" id="FMBL01000001">
    <property type="protein sequence ID" value="SCC78790.1"/>
    <property type="molecule type" value="Genomic_DNA"/>
</dbReference>
<dbReference type="STRING" id="1505727.GA0061077_0424"/>
<evidence type="ECO:0000256" key="2">
    <source>
        <dbReference type="ARBA" id="ARBA00022475"/>
    </source>
</evidence>
<name>A0A1C4H2H3_9BIFI</name>
<feature type="transmembrane region" description="Helical" evidence="7">
    <location>
        <begin position="75"/>
        <end position="96"/>
    </location>
</feature>
<feature type="transmembrane region" description="Helical" evidence="7">
    <location>
        <begin position="44"/>
        <end position="63"/>
    </location>
</feature>
<dbReference type="GO" id="GO:0005886">
    <property type="term" value="C:plasma membrane"/>
    <property type="evidence" value="ECO:0007669"/>
    <property type="project" value="UniProtKB-SubCell"/>
</dbReference>
<comment type="catalytic activity">
    <reaction evidence="7">
        <text>L-cysteinyl-[prolipoprotein] + a 1,2-diacyl-sn-glycero-3-phospho-(1'-sn-glycerol) = an S-1,2-diacyl-sn-glyceryl-L-cysteinyl-[prolipoprotein] + sn-glycerol 1-phosphate + H(+)</text>
        <dbReference type="Rhea" id="RHEA:56712"/>
        <dbReference type="Rhea" id="RHEA-COMP:14679"/>
        <dbReference type="Rhea" id="RHEA-COMP:14680"/>
        <dbReference type="ChEBI" id="CHEBI:15378"/>
        <dbReference type="ChEBI" id="CHEBI:29950"/>
        <dbReference type="ChEBI" id="CHEBI:57685"/>
        <dbReference type="ChEBI" id="CHEBI:64716"/>
        <dbReference type="ChEBI" id="CHEBI:140658"/>
        <dbReference type="EC" id="2.5.1.145"/>
    </reaction>
</comment>
<keyword evidence="3 7" id="KW-0808">Transferase</keyword>
<evidence type="ECO:0000313" key="9">
    <source>
        <dbReference type="Proteomes" id="UP000242610"/>
    </source>
</evidence>
<reference evidence="9" key="1">
    <citation type="submission" date="2016-08" db="EMBL/GenBank/DDBJ databases">
        <authorList>
            <person name="Varghese N."/>
            <person name="Submissions Spin"/>
        </authorList>
    </citation>
    <scope>NUCLEOTIDE SEQUENCE [LARGE SCALE GENOMIC DNA]</scope>
    <source>
        <strain evidence="9">R-52791</strain>
    </source>
</reference>
<comment type="similarity">
    <text evidence="1 7">Belongs to the Lgt family.</text>
</comment>
<gene>
    <name evidence="7" type="primary">lgt</name>
    <name evidence="8" type="ORF">GA0061077_0424</name>
</gene>
<evidence type="ECO:0000256" key="5">
    <source>
        <dbReference type="ARBA" id="ARBA00022989"/>
    </source>
</evidence>
<dbReference type="InterPro" id="IPR001640">
    <property type="entry name" value="Lgt"/>
</dbReference>
<dbReference type="PANTHER" id="PTHR30589">
    <property type="entry name" value="PROLIPOPROTEIN DIACYLGLYCERYL TRANSFERASE"/>
    <property type="match status" value="1"/>
</dbReference>
<dbReference type="PANTHER" id="PTHR30589:SF0">
    <property type="entry name" value="PHOSPHATIDYLGLYCEROL--PROLIPOPROTEIN DIACYLGLYCERYL TRANSFERASE"/>
    <property type="match status" value="1"/>
</dbReference>
<comment type="pathway">
    <text evidence="7">Protein modification; lipoprotein biosynthesis (diacylglyceryl transfer).</text>
</comment>
<dbReference type="Proteomes" id="UP000242610">
    <property type="component" value="Unassembled WGS sequence"/>
</dbReference>
<keyword evidence="5 7" id="KW-1133">Transmembrane helix</keyword>
<dbReference type="EC" id="2.5.1.145" evidence="7"/>
<keyword evidence="9" id="KW-1185">Reference proteome</keyword>
<keyword evidence="6 7" id="KW-0472">Membrane</keyword>
<evidence type="ECO:0000256" key="7">
    <source>
        <dbReference type="HAMAP-Rule" id="MF_01147"/>
    </source>
</evidence>
<protein>
    <recommendedName>
        <fullName evidence="7">Phosphatidylglycerol--prolipoprotein diacylglyceryl transferase</fullName>
        <ecNumber evidence="7">2.5.1.145</ecNumber>
    </recommendedName>
</protein>
<comment type="function">
    <text evidence="7">Catalyzes the transfer of the diacylglyceryl group from phosphatidylglycerol to the sulfhydryl group of the N-terminal cysteine of a prolipoprotein, the first step in the formation of mature lipoproteins.</text>
</comment>
<dbReference type="GO" id="GO:0008961">
    <property type="term" value="F:phosphatidylglycerol-prolipoprotein diacylglyceryl transferase activity"/>
    <property type="evidence" value="ECO:0007669"/>
    <property type="project" value="UniProtKB-UniRule"/>
</dbReference>
<feature type="transmembrane region" description="Helical" evidence="7">
    <location>
        <begin position="276"/>
        <end position="295"/>
    </location>
</feature>
<feature type="transmembrane region" description="Helical" evidence="7">
    <location>
        <begin position="240"/>
        <end position="256"/>
    </location>
</feature>
<dbReference type="NCBIfam" id="TIGR00544">
    <property type="entry name" value="lgt"/>
    <property type="match status" value="1"/>
</dbReference>
<evidence type="ECO:0000256" key="6">
    <source>
        <dbReference type="ARBA" id="ARBA00023136"/>
    </source>
</evidence>
<feature type="binding site" evidence="7">
    <location>
        <position position="164"/>
    </location>
    <ligand>
        <name>a 1,2-diacyl-sn-glycero-3-phospho-(1'-sn-glycerol)</name>
        <dbReference type="ChEBI" id="CHEBI:64716"/>
    </ligand>
</feature>
<evidence type="ECO:0000256" key="4">
    <source>
        <dbReference type="ARBA" id="ARBA00022692"/>
    </source>
</evidence>
<evidence type="ECO:0000256" key="3">
    <source>
        <dbReference type="ARBA" id="ARBA00022679"/>
    </source>
</evidence>
<keyword evidence="2 7" id="KW-1003">Cell membrane</keyword>
<keyword evidence="4 7" id="KW-0812">Transmembrane</keyword>
<dbReference type="Pfam" id="PF01790">
    <property type="entry name" value="LGT"/>
    <property type="match status" value="1"/>
</dbReference>
<feature type="transmembrane region" description="Helical" evidence="7">
    <location>
        <begin position="116"/>
        <end position="138"/>
    </location>
</feature>
<evidence type="ECO:0000256" key="1">
    <source>
        <dbReference type="ARBA" id="ARBA00007150"/>
    </source>
</evidence>
<dbReference type="GO" id="GO:0042158">
    <property type="term" value="P:lipoprotein biosynthetic process"/>
    <property type="evidence" value="ECO:0007669"/>
    <property type="project" value="UniProtKB-UniRule"/>
</dbReference>
<proteinExistence type="inferred from homology"/>
<dbReference type="PROSITE" id="PS01311">
    <property type="entry name" value="LGT"/>
    <property type="match status" value="1"/>
</dbReference>
<feature type="transmembrane region" description="Helical" evidence="7">
    <location>
        <begin position="215"/>
        <end position="233"/>
    </location>
</feature>
<dbReference type="HAMAP" id="MF_01147">
    <property type="entry name" value="Lgt"/>
    <property type="match status" value="1"/>
</dbReference>
<comment type="subcellular location">
    <subcellularLocation>
        <location evidence="7">Cell membrane</location>
        <topology evidence="7">Multi-pass membrane protein</topology>
    </subcellularLocation>
</comment>
<dbReference type="UniPathway" id="UPA00664"/>